<dbReference type="AlphaFoldDB" id="A0A3S5BD25"/>
<proteinExistence type="predicted"/>
<name>A0A3S5BD25_9PLAT</name>
<comment type="caution">
    <text evidence="2">The sequence shown here is derived from an EMBL/GenBank/DDBJ whole genome shotgun (WGS) entry which is preliminary data.</text>
</comment>
<organism evidence="2 3">
    <name type="scientific">Protopolystoma xenopodis</name>
    <dbReference type="NCBI Taxonomy" id="117903"/>
    <lineage>
        <taxon>Eukaryota</taxon>
        <taxon>Metazoa</taxon>
        <taxon>Spiralia</taxon>
        <taxon>Lophotrochozoa</taxon>
        <taxon>Platyhelminthes</taxon>
        <taxon>Monogenea</taxon>
        <taxon>Polyopisthocotylea</taxon>
        <taxon>Polystomatidea</taxon>
        <taxon>Polystomatidae</taxon>
        <taxon>Protopolystoma</taxon>
    </lineage>
</organism>
<keyword evidence="3" id="KW-1185">Reference proteome</keyword>
<dbReference type="Proteomes" id="UP000784294">
    <property type="component" value="Unassembled WGS sequence"/>
</dbReference>
<accession>A0A3S5BD25</accession>
<evidence type="ECO:0000256" key="1">
    <source>
        <dbReference type="SAM" id="MobiDB-lite"/>
    </source>
</evidence>
<sequence length="103" mass="12197">MLADKKKRRKTKEDPVEGNIWKPTQEEEEIARYLHRKLPSIEGKLSGVYVNVFNAEEAIDLLLNSPWARIELDIKKQKPRVFHSRVSAISFMQKLMDKRMFQK</sequence>
<dbReference type="EMBL" id="CAAALY010044124">
    <property type="protein sequence ID" value="VEL19970.1"/>
    <property type="molecule type" value="Genomic_DNA"/>
</dbReference>
<feature type="region of interest" description="Disordered" evidence="1">
    <location>
        <begin position="1"/>
        <end position="20"/>
    </location>
</feature>
<protein>
    <recommendedName>
        <fullName evidence="4">Translocation protein SEC62</fullName>
    </recommendedName>
</protein>
<evidence type="ECO:0008006" key="4">
    <source>
        <dbReference type="Google" id="ProtNLM"/>
    </source>
</evidence>
<feature type="compositionally biased region" description="Basic residues" evidence="1">
    <location>
        <begin position="1"/>
        <end position="10"/>
    </location>
</feature>
<reference evidence="2" key="1">
    <citation type="submission" date="2018-11" db="EMBL/GenBank/DDBJ databases">
        <authorList>
            <consortium name="Pathogen Informatics"/>
        </authorList>
    </citation>
    <scope>NUCLEOTIDE SEQUENCE</scope>
</reference>
<gene>
    <name evidence="2" type="ORF">PXEA_LOCUS13410</name>
</gene>
<dbReference type="OrthoDB" id="200187at2759"/>
<evidence type="ECO:0000313" key="2">
    <source>
        <dbReference type="EMBL" id="VEL19970.1"/>
    </source>
</evidence>
<evidence type="ECO:0000313" key="3">
    <source>
        <dbReference type="Proteomes" id="UP000784294"/>
    </source>
</evidence>